<dbReference type="PANTHER" id="PTHR37261">
    <property type="entry name" value="40S RIBOSOMAL PROTEIN S27"/>
    <property type="match status" value="1"/>
</dbReference>
<keyword evidence="1" id="KW-0175">Coiled coil</keyword>
<protein>
    <submittedName>
        <fullName evidence="3">Uncharacterized protein</fullName>
    </submittedName>
</protein>
<dbReference type="AlphaFoldDB" id="A0AAN9HZJ5"/>
<feature type="coiled-coil region" evidence="1">
    <location>
        <begin position="399"/>
        <end position="426"/>
    </location>
</feature>
<feature type="region of interest" description="Disordered" evidence="2">
    <location>
        <begin position="494"/>
        <end position="518"/>
    </location>
</feature>
<organism evidence="3 4">
    <name type="scientific">Crotalaria pallida</name>
    <name type="common">Smooth rattlebox</name>
    <name type="synonym">Crotalaria striata</name>
    <dbReference type="NCBI Taxonomy" id="3830"/>
    <lineage>
        <taxon>Eukaryota</taxon>
        <taxon>Viridiplantae</taxon>
        <taxon>Streptophyta</taxon>
        <taxon>Embryophyta</taxon>
        <taxon>Tracheophyta</taxon>
        <taxon>Spermatophyta</taxon>
        <taxon>Magnoliopsida</taxon>
        <taxon>eudicotyledons</taxon>
        <taxon>Gunneridae</taxon>
        <taxon>Pentapetalae</taxon>
        <taxon>rosids</taxon>
        <taxon>fabids</taxon>
        <taxon>Fabales</taxon>
        <taxon>Fabaceae</taxon>
        <taxon>Papilionoideae</taxon>
        <taxon>50 kb inversion clade</taxon>
        <taxon>genistoids sensu lato</taxon>
        <taxon>core genistoids</taxon>
        <taxon>Crotalarieae</taxon>
        <taxon>Crotalaria</taxon>
    </lineage>
</organism>
<feature type="compositionally biased region" description="Acidic residues" evidence="2">
    <location>
        <begin position="498"/>
        <end position="508"/>
    </location>
</feature>
<feature type="region of interest" description="Disordered" evidence="2">
    <location>
        <begin position="761"/>
        <end position="785"/>
    </location>
</feature>
<dbReference type="EMBL" id="JAYWIO010000006">
    <property type="protein sequence ID" value="KAK7258220.1"/>
    <property type="molecule type" value="Genomic_DNA"/>
</dbReference>
<gene>
    <name evidence="3" type="ORF">RIF29_32760</name>
</gene>
<comment type="caution">
    <text evidence="3">The sequence shown here is derived from an EMBL/GenBank/DDBJ whole genome shotgun (WGS) entry which is preliminary data.</text>
</comment>
<name>A0AAN9HZJ5_CROPI</name>
<evidence type="ECO:0000256" key="2">
    <source>
        <dbReference type="SAM" id="MobiDB-lite"/>
    </source>
</evidence>
<keyword evidence="4" id="KW-1185">Reference proteome</keyword>
<accession>A0AAN9HZJ5</accession>
<proteinExistence type="predicted"/>
<dbReference type="PANTHER" id="PTHR37261:SF1">
    <property type="entry name" value="40S RIBOSOMAL PROTEIN S27"/>
    <property type="match status" value="1"/>
</dbReference>
<sequence length="861" mass="94623">MDDDWSSRTNWTVSSGSLLNSLSFQSSLSDDTNANADADKLLHPLILHPPSPDSPCDITLKFKQKHEVRQIYVRSTARVYEIYYASNLHSDNDYLCTVRCGIAVRDGEILQIHESDSLPSQDQNNNTINEDSDWVQVKLPHTKTYHSPNSTQTQDLFEATAEIDDATPCISVTLRLLSLQTKDCVYVDEIYMFGDPVDSADSENIESRNENSSASSLMAMFLPTIMQLSKTTGLSRLNDVTKEKKHVSRDGLEEIHPSDSVIETQSEGKASTTGPQEVRLKEVNGDWVSPSQPDTLSQFAKAESDHTDVPSQAPKMESNHNVVPSQVAAMETNHRAVPSQISETECNHCAVPSQVATTGSNHGNSSCGNAERVFERLISRMDRLEEICLGFQEKMVMPMSNIEARLQRVEQQLDTLTKKLQDSGSSSCYRISAPDASCLETDAYSPDNCFGHTVTRVIESNVKDLHIQVPVVSPDDIPDSANITQLLPGLVVKAPDFPEGEDEEDDASGQEINSSNDKGKLSIDEALSSALANFLSSASPRYTKSLTVKAPDFSNEDDDDYEIESTNEIEKNDSLHVTDSEKINHIQVLTPSDISLQSGEKVNRGSNDKHSEETAQDAEEDAQFCSVEGDQAEECVKASTVAEHNPITGLSNNFEEDENVKINGEKCDDLSSNGSDISNELLDNQTASGSGITQEGLSTRTDLTVETEIPKKPSHEDIIENVLGFSLASSLVNFETSLLDVKFISQTSPVNEPFLESLLVDTPETSSRDPYSSSVKESSDDHPFKEQLKNNDDLSVEEGQLNLVSIDDQELVNHASDSHFAMDTDYCALISVPVNNSGDSSPDDHKRKRDQVYTVSSSSLI</sequence>
<evidence type="ECO:0000313" key="4">
    <source>
        <dbReference type="Proteomes" id="UP001372338"/>
    </source>
</evidence>
<dbReference type="Proteomes" id="UP001372338">
    <property type="component" value="Unassembled WGS sequence"/>
</dbReference>
<evidence type="ECO:0000313" key="3">
    <source>
        <dbReference type="EMBL" id="KAK7258220.1"/>
    </source>
</evidence>
<feature type="compositionally biased region" description="Basic and acidic residues" evidence="2">
    <location>
        <begin position="601"/>
        <end position="613"/>
    </location>
</feature>
<evidence type="ECO:0000256" key="1">
    <source>
        <dbReference type="SAM" id="Coils"/>
    </source>
</evidence>
<feature type="compositionally biased region" description="Polar residues" evidence="2">
    <location>
        <begin position="591"/>
        <end position="600"/>
    </location>
</feature>
<feature type="region of interest" description="Disordered" evidence="2">
    <location>
        <begin position="836"/>
        <end position="861"/>
    </location>
</feature>
<feature type="region of interest" description="Disordered" evidence="2">
    <location>
        <begin position="591"/>
        <end position="620"/>
    </location>
</feature>
<feature type="compositionally biased region" description="Polar residues" evidence="2">
    <location>
        <begin position="763"/>
        <end position="776"/>
    </location>
</feature>
<reference evidence="3 4" key="1">
    <citation type="submission" date="2024-01" db="EMBL/GenBank/DDBJ databases">
        <title>The genomes of 5 underutilized Papilionoideae crops provide insights into root nodulation and disease resistanc.</title>
        <authorList>
            <person name="Yuan L."/>
        </authorList>
    </citation>
    <scope>NUCLEOTIDE SEQUENCE [LARGE SCALE GENOMIC DNA]</scope>
    <source>
        <strain evidence="3">ZHUSHIDOU_FW_LH</strain>
        <tissue evidence="3">Leaf</tissue>
    </source>
</reference>